<proteinExistence type="predicted"/>
<reference evidence="1 2" key="1">
    <citation type="submission" date="2016-10" db="EMBL/GenBank/DDBJ databases">
        <authorList>
            <person name="de Groot N.N."/>
        </authorList>
    </citation>
    <scope>NUCLEOTIDE SEQUENCE [LARGE SCALE GENOMIC DNA]</scope>
    <source>
        <strain evidence="1 2">DSM 26656</strain>
    </source>
</reference>
<name>A0A1H6D5Y2_9HYPH</name>
<evidence type="ECO:0000313" key="1">
    <source>
        <dbReference type="EMBL" id="SEG80797.1"/>
    </source>
</evidence>
<evidence type="ECO:0000313" key="2">
    <source>
        <dbReference type="Proteomes" id="UP000236743"/>
    </source>
</evidence>
<organism evidence="1 2">
    <name type="scientific">Bosea lathyri</name>
    <dbReference type="NCBI Taxonomy" id="1036778"/>
    <lineage>
        <taxon>Bacteria</taxon>
        <taxon>Pseudomonadati</taxon>
        <taxon>Pseudomonadota</taxon>
        <taxon>Alphaproteobacteria</taxon>
        <taxon>Hyphomicrobiales</taxon>
        <taxon>Boseaceae</taxon>
        <taxon>Bosea</taxon>
    </lineage>
</organism>
<gene>
    <name evidence="1" type="ORF">SAMN04488115_11710</name>
</gene>
<keyword evidence="2" id="KW-1185">Reference proteome</keyword>
<dbReference type="RefSeq" id="WP_103875427.1">
    <property type="nucleotide sequence ID" value="NZ_FNUY01000017.1"/>
</dbReference>
<sequence>MTEQPIKVGDIVRLSFGFADQSGSGEYEIIRVMPTREDGERQYRIRGADGFERAIGHGQLIGTSPKSSSPPG</sequence>
<dbReference type="Proteomes" id="UP000236743">
    <property type="component" value="Unassembled WGS sequence"/>
</dbReference>
<dbReference type="OrthoDB" id="8162521at2"/>
<accession>A0A1H6D5Y2</accession>
<dbReference type="AlphaFoldDB" id="A0A1H6D5Y2"/>
<dbReference type="EMBL" id="FNUY01000017">
    <property type="protein sequence ID" value="SEG80797.1"/>
    <property type="molecule type" value="Genomic_DNA"/>
</dbReference>
<protein>
    <submittedName>
        <fullName evidence="1">Uncharacterized protein</fullName>
    </submittedName>
</protein>